<feature type="compositionally biased region" description="Low complexity" evidence="1">
    <location>
        <begin position="387"/>
        <end position="397"/>
    </location>
</feature>
<dbReference type="KEGG" id="mlr:MELLADRAFT_117711"/>
<gene>
    <name evidence="2" type="ORF">MELLADRAFT_117711</name>
</gene>
<dbReference type="Proteomes" id="UP000001072">
    <property type="component" value="Unassembled WGS sequence"/>
</dbReference>
<feature type="compositionally biased region" description="Polar residues" evidence="1">
    <location>
        <begin position="320"/>
        <end position="362"/>
    </location>
</feature>
<dbReference type="EMBL" id="GL883135">
    <property type="protein sequence ID" value="EGG01841.1"/>
    <property type="molecule type" value="Genomic_DNA"/>
</dbReference>
<feature type="compositionally biased region" description="Low complexity" evidence="1">
    <location>
        <begin position="245"/>
        <end position="258"/>
    </location>
</feature>
<feature type="compositionally biased region" description="Acidic residues" evidence="1">
    <location>
        <begin position="493"/>
        <end position="503"/>
    </location>
</feature>
<feature type="compositionally biased region" description="Polar residues" evidence="1">
    <location>
        <begin position="717"/>
        <end position="732"/>
    </location>
</feature>
<name>F4S0M5_MELLP</name>
<feature type="compositionally biased region" description="Basic and acidic residues" evidence="1">
    <location>
        <begin position="176"/>
        <end position="197"/>
    </location>
</feature>
<feature type="compositionally biased region" description="Polar residues" evidence="1">
    <location>
        <begin position="588"/>
        <end position="627"/>
    </location>
</feature>
<dbReference type="HOGENOM" id="CLU_322385_0_0_1"/>
<dbReference type="GeneID" id="18926073"/>
<feature type="region of interest" description="Disordered" evidence="1">
    <location>
        <begin position="68"/>
        <end position="93"/>
    </location>
</feature>
<reference evidence="3" key="1">
    <citation type="journal article" date="2011" name="Proc. Natl. Acad. Sci. U.S.A.">
        <title>Obligate biotrophy features unraveled by the genomic analysis of rust fungi.</title>
        <authorList>
            <person name="Duplessis S."/>
            <person name="Cuomo C.A."/>
            <person name="Lin Y.-C."/>
            <person name="Aerts A."/>
            <person name="Tisserant E."/>
            <person name="Veneault-Fourrey C."/>
            <person name="Joly D.L."/>
            <person name="Hacquard S."/>
            <person name="Amselem J."/>
            <person name="Cantarel B.L."/>
            <person name="Chiu R."/>
            <person name="Coutinho P.M."/>
            <person name="Feau N."/>
            <person name="Field M."/>
            <person name="Frey P."/>
            <person name="Gelhaye E."/>
            <person name="Goldberg J."/>
            <person name="Grabherr M.G."/>
            <person name="Kodira C.D."/>
            <person name="Kohler A."/>
            <person name="Kuees U."/>
            <person name="Lindquist E.A."/>
            <person name="Lucas S.M."/>
            <person name="Mago R."/>
            <person name="Mauceli E."/>
            <person name="Morin E."/>
            <person name="Murat C."/>
            <person name="Pangilinan J.L."/>
            <person name="Park R."/>
            <person name="Pearson M."/>
            <person name="Quesneville H."/>
            <person name="Rouhier N."/>
            <person name="Sakthikumar S."/>
            <person name="Salamov A.A."/>
            <person name="Schmutz J."/>
            <person name="Selles B."/>
            <person name="Shapiro H."/>
            <person name="Tanguay P."/>
            <person name="Tuskan G.A."/>
            <person name="Henrissat B."/>
            <person name="Van de Peer Y."/>
            <person name="Rouze P."/>
            <person name="Ellis J.G."/>
            <person name="Dodds P.N."/>
            <person name="Schein J.E."/>
            <person name="Zhong S."/>
            <person name="Hamelin R.C."/>
            <person name="Grigoriev I.V."/>
            <person name="Szabo L.J."/>
            <person name="Martin F."/>
        </authorList>
    </citation>
    <scope>NUCLEOTIDE SEQUENCE [LARGE SCALE GENOMIC DNA]</scope>
    <source>
        <strain evidence="3">98AG31 / pathotype 3-4-7</strain>
    </source>
</reference>
<feature type="compositionally biased region" description="Basic and acidic residues" evidence="1">
    <location>
        <begin position="532"/>
        <end position="544"/>
    </location>
</feature>
<dbReference type="AlphaFoldDB" id="F4S0M5"/>
<feature type="compositionally biased region" description="Pro residues" evidence="1">
    <location>
        <begin position="428"/>
        <end position="450"/>
    </location>
</feature>
<feature type="compositionally biased region" description="Polar residues" evidence="1">
    <location>
        <begin position="262"/>
        <end position="278"/>
    </location>
</feature>
<sequence>MSTTTPTNQLPLPHFLNLPLPTIPTNNSQSPQPLMFKLTLSADQFAELLRADGEVEEGEEGGLRLEFESSGKGNLHLSPTSVLPLASPRSGLPTSNKPEEIYQHQQQPGLGRVPLTGLMRIPVGTPTFEVHRPPPPPPVVPVTAPAPVTAPVPPRLSPPEPAQTRSTAMAPPLSDQRQKERLAGQRLKEKRMEEERRKKEKQMVVLTDAPAIPVAKKGKAKAKTGAAKNVVDRSRSKALPPKPATLPAAPLPIRRALPGSATGKQLASEHNNQHLHASTANTPTITLNNPPPLPAIDTSAHSASILPPAPTQARIPSPQPTTYKRSSSNKRGNQKSTPPSNASDETSTADNTAKLSATTAMTSLSEGSESELSRSNAHPDPMDRGPPKSISSASQPSPSEPIRKSVSTAKPDLSKTRKEPLAAQESFLPPPPAPTVKPIREPSPLPPAPMPVSATSLPVAPLPAKKKMVKKGLNGKPTQAKRVIKSSATVHSDDDDEDDDTEREEQSRRESDVINRRAPSTQVSTVAKKRRPLDESTTRYDEPSSRPAKLARTDSGTGSTGQATRRTDSPSGRLQAGSEWDDPRQKRNSAQPIARNSSVVVRKVASTSTERAPSPANKPSTQTNMSNIKKKRPLEDGAASGPAMNGSQAPEKEPEVRRSHPMGVVLPTIRKIQAATEDGRGSGQSDNDSKDHHGPSKKKKKKRTVDYTSSEDEASAPTPQAGLNGTQTNNTHLAVKRDPSPRPPLVSEVSSQSNATKAIDESSIKKTKSNGDPILPSFKRQSQTVPSIKRAPIEDKPNSNLNRTISSSSESEQEEIEIRNSNGYTKARLRFYWLTCHYGYLIDKLNSIRLKKIYGIGLEEIKEMLEEVKCLEEELSIRKHALERYGESLKNGDGQRGK</sequence>
<proteinExistence type="predicted"/>
<evidence type="ECO:0000256" key="1">
    <source>
        <dbReference type="SAM" id="MobiDB-lite"/>
    </source>
</evidence>
<accession>F4S0M5</accession>
<feature type="compositionally biased region" description="Low complexity" evidence="1">
    <location>
        <begin position="279"/>
        <end position="288"/>
    </location>
</feature>
<evidence type="ECO:0000313" key="2">
    <source>
        <dbReference type="EMBL" id="EGG01841.1"/>
    </source>
</evidence>
<protein>
    <submittedName>
        <fullName evidence="2">Uncharacterized protein</fullName>
    </submittedName>
</protein>
<dbReference type="STRING" id="747676.F4S0M5"/>
<feature type="compositionally biased region" description="Basic and acidic residues" evidence="1">
    <location>
        <begin position="504"/>
        <end position="515"/>
    </location>
</feature>
<organism evidence="3">
    <name type="scientific">Melampsora larici-populina (strain 98AG31 / pathotype 3-4-7)</name>
    <name type="common">Poplar leaf rust fungus</name>
    <dbReference type="NCBI Taxonomy" id="747676"/>
    <lineage>
        <taxon>Eukaryota</taxon>
        <taxon>Fungi</taxon>
        <taxon>Dikarya</taxon>
        <taxon>Basidiomycota</taxon>
        <taxon>Pucciniomycotina</taxon>
        <taxon>Pucciniomycetes</taxon>
        <taxon>Pucciniales</taxon>
        <taxon>Melampsoraceae</taxon>
        <taxon>Melampsora</taxon>
    </lineage>
</organism>
<feature type="region of interest" description="Disordered" evidence="1">
    <location>
        <begin position="132"/>
        <end position="816"/>
    </location>
</feature>
<feature type="compositionally biased region" description="Pro residues" evidence="1">
    <location>
        <begin position="148"/>
        <end position="161"/>
    </location>
</feature>
<dbReference type="OrthoDB" id="2507857at2759"/>
<feature type="compositionally biased region" description="Low complexity" evidence="1">
    <location>
        <begin position="798"/>
        <end position="810"/>
    </location>
</feature>
<dbReference type="VEuPathDB" id="FungiDB:MELLADRAFT_117711"/>
<evidence type="ECO:0000313" key="3">
    <source>
        <dbReference type="Proteomes" id="UP000001072"/>
    </source>
</evidence>
<dbReference type="RefSeq" id="XP_007414941.1">
    <property type="nucleotide sequence ID" value="XM_007414879.1"/>
</dbReference>
<feature type="compositionally biased region" description="Polar residues" evidence="1">
    <location>
        <begin position="554"/>
        <end position="572"/>
    </location>
</feature>
<dbReference type="InParanoid" id="F4S0M5"/>
<keyword evidence="3" id="KW-1185">Reference proteome</keyword>